<feature type="region of interest" description="Disordered" evidence="1">
    <location>
        <begin position="197"/>
        <end position="246"/>
    </location>
</feature>
<keyword evidence="2" id="KW-1185">Reference proteome</keyword>
<reference evidence="3" key="1">
    <citation type="submission" date="2025-08" db="UniProtKB">
        <authorList>
            <consortium name="RefSeq"/>
        </authorList>
    </citation>
    <scope>IDENTIFICATION</scope>
    <source>
        <tissue evidence="3">Whole organism</tissue>
    </source>
</reference>
<dbReference type="OrthoDB" id="446014at2759"/>
<dbReference type="Proteomes" id="UP000694843">
    <property type="component" value="Unplaced"/>
</dbReference>
<evidence type="ECO:0000313" key="3">
    <source>
        <dbReference type="RefSeq" id="XP_047737099.1"/>
    </source>
</evidence>
<dbReference type="AlphaFoldDB" id="A0A979FJE5"/>
<name>A0A979FJE5_HYAAZ</name>
<dbReference type="RefSeq" id="XP_047737099.1">
    <property type="nucleotide sequence ID" value="XM_047881143.1"/>
</dbReference>
<protein>
    <submittedName>
        <fullName evidence="3">Chromatin target of PRMT1 protein isoform X1</fullName>
    </submittedName>
</protein>
<gene>
    <name evidence="3" type="primary">LOC108668200</name>
</gene>
<evidence type="ECO:0000313" key="2">
    <source>
        <dbReference type="Proteomes" id="UP000694843"/>
    </source>
</evidence>
<evidence type="ECO:0000256" key="1">
    <source>
        <dbReference type="SAM" id="MobiDB-lite"/>
    </source>
</evidence>
<dbReference type="GeneID" id="108668200"/>
<feature type="compositionally biased region" description="Basic residues" evidence="1">
    <location>
        <begin position="70"/>
        <end position="80"/>
    </location>
</feature>
<proteinExistence type="predicted"/>
<feature type="region of interest" description="Disordered" evidence="1">
    <location>
        <begin position="67"/>
        <end position="87"/>
    </location>
</feature>
<dbReference type="OMA" id="KIQMQRQ"/>
<sequence length="246" mass="26443">MMPLNRITLKSTSRMSLNDRFTSLREISDTTDGVDQRRQIVQASRKNMRLAQQMEHRPAVIAALGSTQRGRGRGRGRGGRGRGLLQGAQGAVNTVPMMQAVTNRNTFTTRGTGRILRGGSIRGSVRGINFRTGAPLTSRIGATGARNDAASPATSLPIKKRLAVQGRLSQPAFTRRGTAAYTRGSFRPVQTSFVRGASTRGGVRGRGGFRGRGATRPSAGPYQNRTFRGRGRGGRGGYSQQWGDGN</sequence>
<organism evidence="2 3">
    <name type="scientific">Hyalella azteca</name>
    <name type="common">Amphipod</name>
    <dbReference type="NCBI Taxonomy" id="294128"/>
    <lineage>
        <taxon>Eukaryota</taxon>
        <taxon>Metazoa</taxon>
        <taxon>Ecdysozoa</taxon>
        <taxon>Arthropoda</taxon>
        <taxon>Crustacea</taxon>
        <taxon>Multicrustacea</taxon>
        <taxon>Malacostraca</taxon>
        <taxon>Eumalacostraca</taxon>
        <taxon>Peracarida</taxon>
        <taxon>Amphipoda</taxon>
        <taxon>Senticaudata</taxon>
        <taxon>Talitrida</taxon>
        <taxon>Talitroidea</taxon>
        <taxon>Hyalellidae</taxon>
        <taxon>Hyalella</taxon>
    </lineage>
</organism>
<feature type="compositionally biased region" description="Gly residues" evidence="1">
    <location>
        <begin position="202"/>
        <end position="211"/>
    </location>
</feature>
<accession>A0A979FJE5</accession>